<evidence type="ECO:0000313" key="3">
    <source>
        <dbReference type="Proteomes" id="UP000004263"/>
    </source>
</evidence>
<dbReference type="STRING" id="207949.RED65_05559"/>
<dbReference type="RefSeq" id="WP_007016429.1">
    <property type="nucleotide sequence ID" value="NZ_AAQH01000013.1"/>
</dbReference>
<reference evidence="2 3" key="1">
    <citation type="submission" date="2006-03" db="EMBL/GenBank/DDBJ databases">
        <authorList>
            <person name="Pinhassi J."/>
            <person name="Pedros-Alio C."/>
            <person name="Ferriera S."/>
            <person name="Johnson J."/>
            <person name="Kravitz S."/>
            <person name="Halpern A."/>
            <person name="Remington K."/>
            <person name="Beeson K."/>
            <person name="Tran B."/>
            <person name="Rogers Y.-H."/>
            <person name="Friedman R."/>
            <person name="Venter J.C."/>
        </authorList>
    </citation>
    <scope>NUCLEOTIDE SEQUENCE [LARGE SCALE GENOMIC DNA]</scope>
    <source>
        <strain evidence="2 3">RED65</strain>
    </source>
</reference>
<protein>
    <submittedName>
        <fullName evidence="2">Uncharacterized protein</fullName>
    </submittedName>
</protein>
<keyword evidence="1" id="KW-0812">Transmembrane</keyword>
<evidence type="ECO:0000256" key="1">
    <source>
        <dbReference type="SAM" id="Phobius"/>
    </source>
</evidence>
<dbReference type="EMBL" id="AAQH01000013">
    <property type="protein sequence ID" value="EAT11828.1"/>
    <property type="molecule type" value="Genomic_DNA"/>
</dbReference>
<comment type="caution">
    <text evidence="2">The sequence shown here is derived from an EMBL/GenBank/DDBJ whole genome shotgun (WGS) entry which is preliminary data.</text>
</comment>
<organism evidence="2 3">
    <name type="scientific">Bermanella marisrubri</name>
    <dbReference type="NCBI Taxonomy" id="207949"/>
    <lineage>
        <taxon>Bacteria</taxon>
        <taxon>Pseudomonadati</taxon>
        <taxon>Pseudomonadota</taxon>
        <taxon>Gammaproteobacteria</taxon>
        <taxon>Oceanospirillales</taxon>
        <taxon>Oceanospirillaceae</taxon>
        <taxon>Bermanella</taxon>
    </lineage>
</organism>
<dbReference type="Proteomes" id="UP000004263">
    <property type="component" value="Unassembled WGS sequence"/>
</dbReference>
<keyword evidence="3" id="KW-1185">Reference proteome</keyword>
<feature type="transmembrane region" description="Helical" evidence="1">
    <location>
        <begin position="35"/>
        <end position="52"/>
    </location>
</feature>
<dbReference type="AlphaFoldDB" id="Q1N0K5"/>
<proteinExistence type="predicted"/>
<name>Q1N0K5_9GAMM</name>
<sequence length="166" mass="19119">MMNSQIFKFALLTGTLFALLQFAPALMSDAADPSYWVLIAGYLVSFFAFYFYDALLKSQQDEYEDDPHLAHIEALYKQAMIVVKNANKTNSVFQRQLSYVQHLIEKCRHLQPGDDFARLQEELTHELAVLEKHVEHIMVEMQKNVRLGEKLQQTIANLDPEIGVLD</sequence>
<gene>
    <name evidence="2" type="ORF">RED65_05559</name>
</gene>
<dbReference type="HOGENOM" id="CLU_1599504_0_0_6"/>
<evidence type="ECO:0000313" key="2">
    <source>
        <dbReference type="EMBL" id="EAT11828.1"/>
    </source>
</evidence>
<accession>Q1N0K5</accession>
<keyword evidence="1" id="KW-1133">Transmembrane helix</keyword>
<keyword evidence="1" id="KW-0472">Membrane</keyword>